<feature type="region of interest" description="Disordered" evidence="1">
    <location>
        <begin position="23"/>
        <end position="60"/>
    </location>
</feature>
<protein>
    <submittedName>
        <fullName evidence="2">Uncharacterized protein</fullName>
    </submittedName>
</protein>
<proteinExistence type="predicted"/>
<sequence length="110" mass="12224">ILRFAYFLRRVATQDLRTWRQKARHFESTDSNGEEDIENNGNIANQAKPEGNPTSRPTEDVRGCQIGWLLAGLGGGDGVDMISGGDIGRPIGLLQNVRVGDQQRKNREMD</sequence>
<evidence type="ECO:0000313" key="2">
    <source>
        <dbReference type="EMBL" id="KAL0465563.1"/>
    </source>
</evidence>
<dbReference type="EMBL" id="JAVLET010000016">
    <property type="protein sequence ID" value="KAL0465563.1"/>
    <property type="molecule type" value="Genomic_DNA"/>
</dbReference>
<comment type="caution">
    <text evidence="2">The sequence shown here is derived from an EMBL/GenBank/DDBJ whole genome shotgun (WGS) entry which is preliminary data.</text>
</comment>
<dbReference type="Proteomes" id="UP001451303">
    <property type="component" value="Unassembled WGS sequence"/>
</dbReference>
<feature type="non-terminal residue" evidence="2">
    <location>
        <position position="1"/>
    </location>
</feature>
<reference evidence="2 3" key="1">
    <citation type="submission" date="2023-09" db="EMBL/GenBank/DDBJ databases">
        <title>Multi-omics analysis of a traditional fermented food reveals byproduct-associated fungal strains for waste-to-food upcycling.</title>
        <authorList>
            <consortium name="Lawrence Berkeley National Laboratory"/>
            <person name="Rekdal V.M."/>
            <person name="Villalobos-Escobedo J.M."/>
            <person name="Rodriguez-Valeron N."/>
            <person name="Garcia M.O."/>
            <person name="Vasquez D.P."/>
            <person name="Damayanti I."/>
            <person name="Sorensen P.M."/>
            <person name="Baidoo E.E."/>
            <person name="De Carvalho A.C."/>
            <person name="Riley R."/>
            <person name="Lipzen A."/>
            <person name="He G."/>
            <person name="Yan M."/>
            <person name="Haridas S."/>
            <person name="Daum C."/>
            <person name="Yoshinaga Y."/>
            <person name="Ng V."/>
            <person name="Grigoriev I.V."/>
            <person name="Munk R."/>
            <person name="Nuraida L."/>
            <person name="Wijaya C.H."/>
            <person name="Morales P.-C."/>
            <person name="Keasling J.D."/>
        </authorList>
    </citation>
    <scope>NUCLEOTIDE SEQUENCE [LARGE SCALE GENOMIC DNA]</scope>
    <source>
        <strain evidence="2 3">FGSC 2613</strain>
    </source>
</reference>
<keyword evidence="3" id="KW-1185">Reference proteome</keyword>
<organism evidence="2 3">
    <name type="scientific">Neurospora intermedia</name>
    <dbReference type="NCBI Taxonomy" id="5142"/>
    <lineage>
        <taxon>Eukaryota</taxon>
        <taxon>Fungi</taxon>
        <taxon>Dikarya</taxon>
        <taxon>Ascomycota</taxon>
        <taxon>Pezizomycotina</taxon>
        <taxon>Sordariomycetes</taxon>
        <taxon>Sordariomycetidae</taxon>
        <taxon>Sordariales</taxon>
        <taxon>Sordariaceae</taxon>
        <taxon>Neurospora</taxon>
    </lineage>
</organism>
<feature type="non-terminal residue" evidence="2">
    <location>
        <position position="110"/>
    </location>
</feature>
<gene>
    <name evidence="2" type="ORF">QR685DRAFT_408925</name>
</gene>
<evidence type="ECO:0000256" key="1">
    <source>
        <dbReference type="SAM" id="MobiDB-lite"/>
    </source>
</evidence>
<name>A0ABR3CYP2_NEUIN</name>
<evidence type="ECO:0000313" key="3">
    <source>
        <dbReference type="Proteomes" id="UP001451303"/>
    </source>
</evidence>
<accession>A0ABR3CYP2</accession>